<keyword evidence="11" id="KW-1185">Reference proteome</keyword>
<dbReference type="GO" id="GO:0110102">
    <property type="term" value="P:ribulose bisphosphate carboxylase complex assembly"/>
    <property type="evidence" value="ECO:0007669"/>
    <property type="project" value="UniProtKB-UniRule"/>
</dbReference>
<keyword evidence="7" id="KW-1283">Bacterial microcompartment</keyword>
<keyword evidence="3 8" id="KW-0143">Chaperone</keyword>
<dbReference type="GO" id="GO:0044183">
    <property type="term" value="F:protein folding chaperone"/>
    <property type="evidence" value="ECO:0007669"/>
    <property type="project" value="InterPro"/>
</dbReference>
<protein>
    <recommendedName>
        <fullName evidence="6 8">RuBisCO chaperone RbcX</fullName>
    </recommendedName>
</protein>
<comment type="domain">
    <text evidence="8">The homodimer has 2 functional domains, a central cleft essential for production of soluble RbcL in which the RbcL peptide binds, and a polar surface which plays a role in correct RbcL subunit arrangement.</text>
</comment>
<accession>K9XPC6</accession>
<evidence type="ECO:0000313" key="10">
    <source>
        <dbReference type="EMBL" id="AFZ33944.1"/>
    </source>
</evidence>
<evidence type="ECO:0000256" key="4">
    <source>
        <dbReference type="ARBA" id="ARBA00023300"/>
    </source>
</evidence>
<evidence type="ECO:0000256" key="2">
    <source>
        <dbReference type="ARBA" id="ARBA00022531"/>
    </source>
</evidence>
<dbReference type="SUPFAM" id="SSF158615">
    <property type="entry name" value="RbcX-like"/>
    <property type="match status" value="1"/>
</dbReference>
<evidence type="ECO:0000313" key="11">
    <source>
        <dbReference type="Proteomes" id="UP000010473"/>
    </source>
</evidence>
<dbReference type="NCBIfam" id="NF047598">
    <property type="entry name" value="ChaprRbcXCyano"/>
    <property type="match status" value="1"/>
</dbReference>
<keyword evidence="1 8" id="KW-0963">Cytoplasm</keyword>
<evidence type="ECO:0000256" key="7">
    <source>
        <dbReference type="ARBA" id="ARBA00024446"/>
    </source>
</evidence>
<dbReference type="eggNOG" id="ENOG50315SX">
    <property type="taxonomic scope" value="Bacteria"/>
</dbReference>
<comment type="function">
    <text evidence="8">An RbcL-specific chaperone. The central cleft of the RbcX homodimer (RbcX2) binds the C-terminus of an RbcL monomer, stabilizing the C-terminus and probably preventing its reassociation with chaperonin GroEL-ES. At the same time the peripheral region of RbcX2 binds a second RbcL monomer, bridging the RbcL homodimers in the correct orientation. The RbcX2(2)-bound RbcL dimers then assemble into the RbcL8 core (RbcL8-(RbcX2)8). RbcS binding triggers the release of RbcX2.</text>
</comment>
<comment type="subunit">
    <text evidence="8">Homodimer. Interacts with the exposed C-terminal peptide of RbcL via its central cleft, contacts a second RbcL monomer via its peripheral polar surface.</text>
</comment>
<dbReference type="Gene3D" id="1.10.1200.210">
    <property type="entry name" value="Chaperonin-like RbcX"/>
    <property type="match status" value="1"/>
</dbReference>
<dbReference type="RefSeq" id="WP_015191617.1">
    <property type="nucleotide sequence ID" value="NC_019748.1"/>
</dbReference>
<feature type="compositionally biased region" description="Polar residues" evidence="9">
    <location>
        <begin position="111"/>
        <end position="158"/>
    </location>
</feature>
<evidence type="ECO:0000256" key="8">
    <source>
        <dbReference type="HAMAP-Rule" id="MF_00855"/>
    </source>
</evidence>
<keyword evidence="4 8" id="KW-0120">Carbon dioxide fixation</keyword>
<evidence type="ECO:0000256" key="9">
    <source>
        <dbReference type="SAM" id="MobiDB-lite"/>
    </source>
</evidence>
<organism evidence="10 11">
    <name type="scientific">Stanieria cyanosphaera (strain ATCC 29371 / PCC 7437)</name>
    <dbReference type="NCBI Taxonomy" id="111780"/>
    <lineage>
        <taxon>Bacteria</taxon>
        <taxon>Bacillati</taxon>
        <taxon>Cyanobacteriota</taxon>
        <taxon>Cyanophyceae</taxon>
        <taxon>Pleurocapsales</taxon>
        <taxon>Dermocarpellaceae</taxon>
        <taxon>Stanieria</taxon>
    </lineage>
</organism>
<comment type="subcellular location">
    <subcellularLocation>
        <location evidence="8">Carboxysome</location>
    </subcellularLocation>
    <subcellularLocation>
        <location evidence="8">Cytoplasm</location>
    </subcellularLocation>
    <text evidence="8">Most protein is cytoplasmic, but some is in the carboxysome.</text>
</comment>
<dbReference type="GO" id="GO:0005737">
    <property type="term" value="C:cytoplasm"/>
    <property type="evidence" value="ECO:0007669"/>
    <property type="project" value="UniProtKB-SubCell"/>
</dbReference>
<keyword evidence="5 8" id="KW-1282">Carboxysome</keyword>
<dbReference type="PANTHER" id="PTHR33791:SF1">
    <property type="entry name" value="RUBISCO CHAPERONE RBCX"/>
    <property type="match status" value="1"/>
</dbReference>
<sequence>MYPKQIAKDTAKVLQSYLTYQAVRTIISQLSETNPNQAIWLSHYSDRTKLQDGEAYLDGLMSENKELLLRILIVREEIAQQVLDFLPEMVRTGIVQANVEHRRKLLERLTKSQTSSSTTHPESTDSEPTSQEAYPEPNSDSEISSEFNVDDSSNQTNI</sequence>
<dbReference type="HAMAP" id="MF_00855">
    <property type="entry name" value="RbcX"/>
    <property type="match status" value="1"/>
</dbReference>
<dbReference type="PANTHER" id="PTHR33791">
    <property type="entry name" value="CHAPERONIN-LIKE RBCX PROTEIN 1, CHLOROPLASTIC"/>
    <property type="match status" value="1"/>
</dbReference>
<comment type="similarity">
    <text evidence="8">Belongs to the RbcX family.</text>
</comment>
<dbReference type="GO" id="GO:0015979">
    <property type="term" value="P:photosynthesis"/>
    <property type="evidence" value="ECO:0007669"/>
    <property type="project" value="UniProtKB-KW"/>
</dbReference>
<dbReference type="PATRIC" id="fig|111780.3.peg.342"/>
<dbReference type="InterPro" id="IPR038052">
    <property type="entry name" value="Chaperonin_RbcX_sf"/>
</dbReference>
<dbReference type="InterPro" id="IPR003435">
    <property type="entry name" value="Chaperonin_RcbX"/>
</dbReference>
<evidence type="ECO:0000256" key="5">
    <source>
        <dbReference type="ARBA" id="ARBA00023669"/>
    </source>
</evidence>
<dbReference type="Pfam" id="PF02341">
    <property type="entry name" value="RbcX"/>
    <property type="match status" value="1"/>
</dbReference>
<dbReference type="OrthoDB" id="512484at2"/>
<dbReference type="KEGG" id="scs:Sta7437_0332"/>
<dbReference type="AlphaFoldDB" id="K9XPC6"/>
<gene>
    <name evidence="8" type="primary">rbcX</name>
    <name evidence="10" type="ordered locus">Sta7437_0332</name>
</gene>
<dbReference type="Proteomes" id="UP000010473">
    <property type="component" value="Chromosome"/>
</dbReference>
<dbReference type="HOGENOM" id="CLU_129346_0_0_3"/>
<proteinExistence type="inferred from homology"/>
<dbReference type="GO" id="GO:0015977">
    <property type="term" value="P:carbon fixation"/>
    <property type="evidence" value="ECO:0007669"/>
    <property type="project" value="UniProtKB-UniRule"/>
</dbReference>
<dbReference type="InterPro" id="IPR046381">
    <property type="entry name" value="RbcX"/>
</dbReference>
<keyword evidence="2 8" id="KW-0602">Photosynthesis</keyword>
<evidence type="ECO:0000256" key="6">
    <source>
        <dbReference type="ARBA" id="ARBA00023866"/>
    </source>
</evidence>
<feature type="region of interest" description="Disordered" evidence="9">
    <location>
        <begin position="108"/>
        <end position="158"/>
    </location>
</feature>
<name>K9XPC6_STAC7</name>
<evidence type="ECO:0000256" key="3">
    <source>
        <dbReference type="ARBA" id="ARBA00023186"/>
    </source>
</evidence>
<dbReference type="GO" id="GO:0031470">
    <property type="term" value="C:carboxysome"/>
    <property type="evidence" value="ECO:0007669"/>
    <property type="project" value="UniProtKB-SubCell"/>
</dbReference>
<reference evidence="11" key="1">
    <citation type="journal article" date="2013" name="Proc. Natl. Acad. Sci. U.S.A.">
        <title>Improving the coverage of the cyanobacterial phylum using diversity-driven genome sequencing.</title>
        <authorList>
            <person name="Shih P.M."/>
            <person name="Wu D."/>
            <person name="Latifi A."/>
            <person name="Axen S.D."/>
            <person name="Fewer D.P."/>
            <person name="Talla E."/>
            <person name="Calteau A."/>
            <person name="Cai F."/>
            <person name="Tandeau de Marsac N."/>
            <person name="Rippka R."/>
            <person name="Herdman M."/>
            <person name="Sivonen K."/>
            <person name="Coursin T."/>
            <person name="Laurent T."/>
            <person name="Goodwin L."/>
            <person name="Nolan M."/>
            <person name="Davenport K.W."/>
            <person name="Han C.S."/>
            <person name="Rubin E.M."/>
            <person name="Eisen J.A."/>
            <person name="Woyke T."/>
            <person name="Gugger M."/>
            <person name="Kerfeld C.A."/>
        </authorList>
    </citation>
    <scope>NUCLEOTIDE SEQUENCE [LARGE SCALE GENOMIC DNA]</scope>
    <source>
        <strain evidence="11">ATCC 29371 / PCC 7437</strain>
    </source>
</reference>
<evidence type="ECO:0000256" key="1">
    <source>
        <dbReference type="ARBA" id="ARBA00022490"/>
    </source>
</evidence>
<dbReference type="EMBL" id="CP003653">
    <property type="protein sequence ID" value="AFZ33944.1"/>
    <property type="molecule type" value="Genomic_DNA"/>
</dbReference>
<dbReference type="STRING" id="111780.Sta7437_0332"/>